<evidence type="ECO:0000256" key="2">
    <source>
        <dbReference type="ARBA" id="ARBA00023015"/>
    </source>
</evidence>
<dbReference type="Gene3D" id="3.40.190.290">
    <property type="match status" value="1"/>
</dbReference>
<dbReference type="InterPro" id="IPR036388">
    <property type="entry name" value="WH-like_DNA-bd_sf"/>
</dbReference>
<dbReference type="InterPro" id="IPR000847">
    <property type="entry name" value="LysR_HTH_N"/>
</dbReference>
<evidence type="ECO:0000256" key="1">
    <source>
        <dbReference type="ARBA" id="ARBA00009437"/>
    </source>
</evidence>
<dbReference type="EMBL" id="CP034235">
    <property type="protein sequence ID" value="QGQ94845.1"/>
    <property type="molecule type" value="Genomic_DNA"/>
</dbReference>
<dbReference type="InterPro" id="IPR005119">
    <property type="entry name" value="LysR_subst-bd"/>
</dbReference>
<evidence type="ECO:0000313" key="6">
    <source>
        <dbReference type="EMBL" id="QGQ94845.1"/>
    </source>
</evidence>
<dbReference type="PANTHER" id="PTHR30126">
    <property type="entry name" value="HTH-TYPE TRANSCRIPTIONAL REGULATOR"/>
    <property type="match status" value="1"/>
</dbReference>
<dbReference type="AlphaFoldDB" id="A0A6B8RGX6"/>
<comment type="similarity">
    <text evidence="1">Belongs to the LysR transcriptional regulatory family.</text>
</comment>
<sequence length="303" mass="34777">MDNLIVFALVVEQQSLNRASRQLNLSQPALSRKIMALEDELGVKLFERKGKRLELTLIGHTCYEYALQIRSIARDMQQKINIFKSDDIPSSITIGASLTTLQSTLPDLITFYTAEYPHTDIKALTGKTHEIVTLVKDKKVDIGLIASYIDHPELNCVPLFDDHLCLVLPNGHPYMDRPTINLHDIHDLPMILFSKGTWYRILMDELFQRHAVFPNVKMEIDSFEAILRLVSTTKVATLLPMSYLRHSLLENNDLNMRNVTELEMTKRTTSLIYVEESTTNTTIQAFITKTRQFFPKSLLLQQK</sequence>
<evidence type="ECO:0000256" key="3">
    <source>
        <dbReference type="ARBA" id="ARBA00023125"/>
    </source>
</evidence>
<dbReference type="GO" id="GO:0003700">
    <property type="term" value="F:DNA-binding transcription factor activity"/>
    <property type="evidence" value="ECO:0007669"/>
    <property type="project" value="InterPro"/>
</dbReference>
<feature type="domain" description="HTH lysR-type" evidence="5">
    <location>
        <begin position="1"/>
        <end position="56"/>
    </location>
</feature>
<reference evidence="7" key="1">
    <citation type="submission" date="2018-11" db="EMBL/GenBank/DDBJ databases">
        <title>Complete genome sequence of Paenibacillus sp. ML311-T8.</title>
        <authorList>
            <person name="Nam Y.-D."/>
            <person name="Kang J."/>
            <person name="Chung W.-H."/>
            <person name="Park Y.S."/>
        </authorList>
    </citation>
    <scope>NUCLEOTIDE SEQUENCE [LARGE SCALE GENOMIC DNA]</scope>
    <source>
        <strain evidence="7">ML311-T8</strain>
    </source>
</reference>
<gene>
    <name evidence="6" type="ORF">EHS13_08135</name>
</gene>
<keyword evidence="4" id="KW-0804">Transcription</keyword>
<dbReference type="SUPFAM" id="SSF53850">
    <property type="entry name" value="Periplasmic binding protein-like II"/>
    <property type="match status" value="1"/>
</dbReference>
<dbReference type="RefSeq" id="WP_155699854.1">
    <property type="nucleotide sequence ID" value="NZ_CP034235.1"/>
</dbReference>
<protein>
    <submittedName>
        <fullName evidence="6">LysR family transcriptional regulator</fullName>
    </submittedName>
</protein>
<dbReference type="PROSITE" id="PS50931">
    <property type="entry name" value="HTH_LYSR"/>
    <property type="match status" value="1"/>
</dbReference>
<dbReference type="Gene3D" id="1.10.10.10">
    <property type="entry name" value="Winged helix-like DNA-binding domain superfamily/Winged helix DNA-binding domain"/>
    <property type="match status" value="1"/>
</dbReference>
<dbReference type="SUPFAM" id="SSF46785">
    <property type="entry name" value="Winged helix' DNA-binding domain"/>
    <property type="match status" value="1"/>
</dbReference>
<dbReference type="InterPro" id="IPR036390">
    <property type="entry name" value="WH_DNA-bd_sf"/>
</dbReference>
<organism evidence="6 7">
    <name type="scientific">Paenibacillus psychroresistens</name>
    <dbReference type="NCBI Taxonomy" id="1778678"/>
    <lineage>
        <taxon>Bacteria</taxon>
        <taxon>Bacillati</taxon>
        <taxon>Bacillota</taxon>
        <taxon>Bacilli</taxon>
        <taxon>Bacillales</taxon>
        <taxon>Paenibacillaceae</taxon>
        <taxon>Paenibacillus</taxon>
    </lineage>
</organism>
<evidence type="ECO:0000259" key="5">
    <source>
        <dbReference type="PROSITE" id="PS50931"/>
    </source>
</evidence>
<dbReference type="Pfam" id="PF00126">
    <property type="entry name" value="HTH_1"/>
    <property type="match status" value="1"/>
</dbReference>
<dbReference type="GO" id="GO:0000976">
    <property type="term" value="F:transcription cis-regulatory region binding"/>
    <property type="evidence" value="ECO:0007669"/>
    <property type="project" value="TreeGrafter"/>
</dbReference>
<dbReference type="PRINTS" id="PR00039">
    <property type="entry name" value="HTHLYSR"/>
</dbReference>
<accession>A0A6B8RGX6</accession>
<keyword evidence="3" id="KW-0238">DNA-binding</keyword>
<dbReference type="Pfam" id="PF03466">
    <property type="entry name" value="LysR_substrate"/>
    <property type="match status" value="1"/>
</dbReference>
<evidence type="ECO:0000313" key="7">
    <source>
        <dbReference type="Proteomes" id="UP000426246"/>
    </source>
</evidence>
<dbReference type="CDD" id="cd05466">
    <property type="entry name" value="PBP2_LTTR_substrate"/>
    <property type="match status" value="1"/>
</dbReference>
<dbReference type="Proteomes" id="UP000426246">
    <property type="component" value="Chromosome"/>
</dbReference>
<keyword evidence="7" id="KW-1185">Reference proteome</keyword>
<proteinExistence type="inferred from homology"/>
<dbReference type="KEGG" id="ppsc:EHS13_08135"/>
<evidence type="ECO:0000256" key="4">
    <source>
        <dbReference type="ARBA" id="ARBA00023163"/>
    </source>
</evidence>
<keyword evidence="2" id="KW-0805">Transcription regulation</keyword>
<dbReference type="FunFam" id="1.10.10.10:FF:000001">
    <property type="entry name" value="LysR family transcriptional regulator"/>
    <property type="match status" value="1"/>
</dbReference>
<dbReference type="OrthoDB" id="2659059at2"/>
<name>A0A6B8RGX6_9BACL</name>
<dbReference type="PANTHER" id="PTHR30126:SF40">
    <property type="entry name" value="HTH-TYPE TRANSCRIPTIONAL REGULATOR GLTR"/>
    <property type="match status" value="1"/>
</dbReference>